<evidence type="ECO:0000256" key="1">
    <source>
        <dbReference type="SAM" id="MobiDB-lite"/>
    </source>
</evidence>
<evidence type="ECO:0000313" key="2">
    <source>
        <dbReference type="EMBL" id="WIA14037.1"/>
    </source>
</evidence>
<organism evidence="2 3">
    <name type="scientific">Tetradesmus obliquus</name>
    <name type="common">Green alga</name>
    <name type="synonym">Acutodesmus obliquus</name>
    <dbReference type="NCBI Taxonomy" id="3088"/>
    <lineage>
        <taxon>Eukaryota</taxon>
        <taxon>Viridiplantae</taxon>
        <taxon>Chlorophyta</taxon>
        <taxon>core chlorophytes</taxon>
        <taxon>Chlorophyceae</taxon>
        <taxon>CS clade</taxon>
        <taxon>Sphaeropleales</taxon>
        <taxon>Scenedesmaceae</taxon>
        <taxon>Tetradesmus</taxon>
    </lineage>
</organism>
<sequence length="88" mass="9159">MEAEEKAMEAEAAQQQQQGEDAELSAEAAELAAKQAEAAAKEKIIADALKQGDAEMAAIDAMGEEDLLANLDADELAALEAELAELEG</sequence>
<proteinExistence type="predicted"/>
<accession>A0ABY8TYF7</accession>
<dbReference type="Proteomes" id="UP001244341">
    <property type="component" value="Chromosome 5b"/>
</dbReference>
<keyword evidence="3" id="KW-1185">Reference proteome</keyword>
<evidence type="ECO:0000313" key="3">
    <source>
        <dbReference type="Proteomes" id="UP001244341"/>
    </source>
</evidence>
<name>A0ABY8TYF7_TETOB</name>
<reference evidence="2 3" key="1">
    <citation type="submission" date="2023-05" db="EMBL/GenBank/DDBJ databases">
        <title>A 100% complete, gapless, phased diploid assembly of the Scenedesmus obliquus UTEX 3031 genome.</title>
        <authorList>
            <person name="Biondi T.C."/>
            <person name="Hanschen E.R."/>
            <person name="Kwon T."/>
            <person name="Eng W."/>
            <person name="Kruse C.P.S."/>
            <person name="Koehler S.I."/>
            <person name="Kunde Y."/>
            <person name="Gleasner C.D."/>
            <person name="You Mak K.T."/>
            <person name="Polle J."/>
            <person name="Hovde B.T."/>
            <person name="Starkenburg S.R."/>
        </authorList>
    </citation>
    <scope>NUCLEOTIDE SEQUENCE [LARGE SCALE GENOMIC DNA]</scope>
    <source>
        <strain evidence="2 3">DOE0152z</strain>
    </source>
</reference>
<protein>
    <submittedName>
        <fullName evidence="2">Uncharacterized protein</fullName>
    </submittedName>
</protein>
<gene>
    <name evidence="2" type="ORF">OEZ85_002594</name>
</gene>
<feature type="region of interest" description="Disordered" evidence="1">
    <location>
        <begin position="1"/>
        <end position="23"/>
    </location>
</feature>
<dbReference type="EMBL" id="CP126212">
    <property type="protein sequence ID" value="WIA14037.1"/>
    <property type="molecule type" value="Genomic_DNA"/>
</dbReference>
<feature type="compositionally biased region" description="Low complexity" evidence="1">
    <location>
        <begin position="10"/>
        <end position="23"/>
    </location>
</feature>